<dbReference type="InParanoid" id="A0A2K2DLB8"/>
<evidence type="ECO:0000313" key="2">
    <source>
        <dbReference type="EnsemblPlants" id="PNT75077"/>
    </source>
</evidence>
<proteinExistence type="predicted"/>
<organism evidence="1">
    <name type="scientific">Brachypodium distachyon</name>
    <name type="common">Purple false brome</name>
    <name type="synonym">Trachynia distachya</name>
    <dbReference type="NCBI Taxonomy" id="15368"/>
    <lineage>
        <taxon>Eukaryota</taxon>
        <taxon>Viridiplantae</taxon>
        <taxon>Streptophyta</taxon>
        <taxon>Embryophyta</taxon>
        <taxon>Tracheophyta</taxon>
        <taxon>Spermatophyta</taxon>
        <taxon>Magnoliopsida</taxon>
        <taxon>Liliopsida</taxon>
        <taxon>Poales</taxon>
        <taxon>Poaceae</taxon>
        <taxon>BOP clade</taxon>
        <taxon>Pooideae</taxon>
        <taxon>Stipodae</taxon>
        <taxon>Brachypodieae</taxon>
        <taxon>Brachypodium</taxon>
    </lineage>
</organism>
<gene>
    <name evidence="1" type="ORF">BRADI_1g27394v3</name>
</gene>
<sequence length="92" mass="9954">MHCMIGRSKTLITKANEDHNIVAFIGLSGSEFVHEHPVKEPRMVEVFQVAHDDMLATFLLQGGHGAGQQVAAGAAHRNLEGCGTTNRGRMNC</sequence>
<accession>A0A2K2DLB8</accession>
<name>A0A2K2DLB8_BRADI</name>
<protein>
    <submittedName>
        <fullName evidence="1 2">Uncharacterized protein</fullName>
    </submittedName>
</protein>
<keyword evidence="3" id="KW-1185">Reference proteome</keyword>
<reference evidence="1 2" key="1">
    <citation type="journal article" date="2010" name="Nature">
        <title>Genome sequencing and analysis of the model grass Brachypodium distachyon.</title>
        <authorList>
            <consortium name="International Brachypodium Initiative"/>
        </authorList>
    </citation>
    <scope>NUCLEOTIDE SEQUENCE [LARGE SCALE GENOMIC DNA]</scope>
    <source>
        <strain evidence="1 2">Bd21</strain>
    </source>
</reference>
<dbReference type="AlphaFoldDB" id="A0A2K2DLB8"/>
<reference evidence="1" key="2">
    <citation type="submission" date="2017-06" db="EMBL/GenBank/DDBJ databases">
        <title>WGS assembly of Brachypodium distachyon.</title>
        <authorList>
            <consortium name="The International Brachypodium Initiative"/>
            <person name="Lucas S."/>
            <person name="Harmon-Smith M."/>
            <person name="Lail K."/>
            <person name="Tice H."/>
            <person name="Grimwood J."/>
            <person name="Bruce D."/>
            <person name="Barry K."/>
            <person name="Shu S."/>
            <person name="Lindquist E."/>
            <person name="Wang M."/>
            <person name="Pitluck S."/>
            <person name="Vogel J.P."/>
            <person name="Garvin D.F."/>
            <person name="Mockler T.C."/>
            <person name="Schmutz J."/>
            <person name="Rokhsar D."/>
            <person name="Bevan M.W."/>
        </authorList>
    </citation>
    <scope>NUCLEOTIDE SEQUENCE</scope>
    <source>
        <strain evidence="1">Bd21</strain>
    </source>
</reference>
<dbReference type="EMBL" id="CM000880">
    <property type="protein sequence ID" value="PNT75077.1"/>
    <property type="molecule type" value="Genomic_DNA"/>
</dbReference>
<evidence type="ECO:0000313" key="1">
    <source>
        <dbReference type="EMBL" id="PNT75077.1"/>
    </source>
</evidence>
<dbReference type="EnsemblPlants" id="PNT75077">
    <property type="protein sequence ID" value="PNT75077"/>
    <property type="gene ID" value="BRADI_1g27394v3"/>
</dbReference>
<dbReference type="Gramene" id="PNT75077">
    <property type="protein sequence ID" value="PNT75077"/>
    <property type="gene ID" value="BRADI_1g27394v3"/>
</dbReference>
<reference evidence="2" key="3">
    <citation type="submission" date="2018-08" db="UniProtKB">
        <authorList>
            <consortium name="EnsemblPlants"/>
        </authorList>
    </citation>
    <scope>IDENTIFICATION</scope>
    <source>
        <strain evidence="2">cv. Bd21</strain>
    </source>
</reference>
<evidence type="ECO:0000313" key="3">
    <source>
        <dbReference type="Proteomes" id="UP000008810"/>
    </source>
</evidence>
<dbReference type="Proteomes" id="UP000008810">
    <property type="component" value="Chromosome 1"/>
</dbReference>